<feature type="region of interest" description="Disordered" evidence="1">
    <location>
        <begin position="1"/>
        <end position="48"/>
    </location>
</feature>
<feature type="compositionally biased region" description="Basic and acidic residues" evidence="1">
    <location>
        <begin position="13"/>
        <end position="30"/>
    </location>
</feature>
<dbReference type="Proteomes" id="UP001215598">
    <property type="component" value="Unassembled WGS sequence"/>
</dbReference>
<organism evidence="2 3">
    <name type="scientific">Mycena metata</name>
    <dbReference type="NCBI Taxonomy" id="1033252"/>
    <lineage>
        <taxon>Eukaryota</taxon>
        <taxon>Fungi</taxon>
        <taxon>Dikarya</taxon>
        <taxon>Basidiomycota</taxon>
        <taxon>Agaricomycotina</taxon>
        <taxon>Agaricomycetes</taxon>
        <taxon>Agaricomycetidae</taxon>
        <taxon>Agaricales</taxon>
        <taxon>Marasmiineae</taxon>
        <taxon>Mycenaceae</taxon>
        <taxon>Mycena</taxon>
    </lineage>
</organism>
<feature type="region of interest" description="Disordered" evidence="1">
    <location>
        <begin position="76"/>
        <end position="104"/>
    </location>
</feature>
<gene>
    <name evidence="2" type="ORF">B0H16DRAFT_1742203</name>
</gene>
<comment type="caution">
    <text evidence="2">The sequence shown here is derived from an EMBL/GenBank/DDBJ whole genome shotgun (WGS) entry which is preliminary data.</text>
</comment>
<sequence>MPKLAKSQARTPVKAERSRLKSGKGLEDVAGRSPLVDDEAQESDGDGVLVDAADVNAGSDSDEYEADFIDDRELAGPVEFGTPDLTPAPELSPAQQSRPKPSRVRIAAKAQVVELISSESEEDLETMAVDDSMYRKPAGVKAACVPRYFALRVADLGVASARCLRLWLLEGKSIPGSSSLVPSQGWAYSKRSNDSAGVEDEEPSKKSKIEALASKQA</sequence>
<accession>A0AAD7H8N1</accession>
<proteinExistence type="predicted"/>
<protein>
    <submittedName>
        <fullName evidence="2">Uncharacterized protein</fullName>
    </submittedName>
</protein>
<evidence type="ECO:0000256" key="1">
    <source>
        <dbReference type="SAM" id="MobiDB-lite"/>
    </source>
</evidence>
<dbReference type="EMBL" id="JARKIB010000314">
    <property type="protein sequence ID" value="KAJ7715114.1"/>
    <property type="molecule type" value="Genomic_DNA"/>
</dbReference>
<dbReference type="AlphaFoldDB" id="A0AAD7H8N1"/>
<name>A0AAD7H8N1_9AGAR</name>
<evidence type="ECO:0000313" key="2">
    <source>
        <dbReference type="EMBL" id="KAJ7715114.1"/>
    </source>
</evidence>
<feature type="compositionally biased region" description="Acidic residues" evidence="1">
    <location>
        <begin position="36"/>
        <end position="45"/>
    </location>
</feature>
<reference evidence="2" key="1">
    <citation type="submission" date="2023-03" db="EMBL/GenBank/DDBJ databases">
        <title>Massive genome expansion in bonnet fungi (Mycena s.s.) driven by repeated elements and novel gene families across ecological guilds.</title>
        <authorList>
            <consortium name="Lawrence Berkeley National Laboratory"/>
            <person name="Harder C.B."/>
            <person name="Miyauchi S."/>
            <person name="Viragh M."/>
            <person name="Kuo A."/>
            <person name="Thoen E."/>
            <person name="Andreopoulos B."/>
            <person name="Lu D."/>
            <person name="Skrede I."/>
            <person name="Drula E."/>
            <person name="Henrissat B."/>
            <person name="Morin E."/>
            <person name="Kohler A."/>
            <person name="Barry K."/>
            <person name="LaButti K."/>
            <person name="Morin E."/>
            <person name="Salamov A."/>
            <person name="Lipzen A."/>
            <person name="Mereny Z."/>
            <person name="Hegedus B."/>
            <person name="Baldrian P."/>
            <person name="Stursova M."/>
            <person name="Weitz H."/>
            <person name="Taylor A."/>
            <person name="Grigoriev I.V."/>
            <person name="Nagy L.G."/>
            <person name="Martin F."/>
            <person name="Kauserud H."/>
        </authorList>
    </citation>
    <scope>NUCLEOTIDE SEQUENCE</scope>
    <source>
        <strain evidence="2">CBHHK182m</strain>
    </source>
</reference>
<keyword evidence="3" id="KW-1185">Reference proteome</keyword>
<feature type="region of interest" description="Disordered" evidence="1">
    <location>
        <begin position="176"/>
        <end position="217"/>
    </location>
</feature>
<evidence type="ECO:0000313" key="3">
    <source>
        <dbReference type="Proteomes" id="UP001215598"/>
    </source>
</evidence>